<keyword evidence="1" id="KW-0732">Signal</keyword>
<dbReference type="KEGG" id="cuo:CUROG_09660"/>
<dbReference type="AlphaFoldDB" id="A0A5J6ZC22"/>
<organism evidence="2 3">
    <name type="scientific">Corynebacterium urogenitale</name>
    <dbReference type="NCBI Taxonomy" id="2487892"/>
    <lineage>
        <taxon>Bacteria</taxon>
        <taxon>Bacillati</taxon>
        <taxon>Actinomycetota</taxon>
        <taxon>Actinomycetes</taxon>
        <taxon>Mycobacteriales</taxon>
        <taxon>Corynebacteriaceae</taxon>
        <taxon>Corynebacterium</taxon>
    </lineage>
</organism>
<feature type="chain" id="PRO_5039519089" description="Secreted protein" evidence="1">
    <location>
        <begin position="22"/>
        <end position="94"/>
    </location>
</feature>
<evidence type="ECO:0000256" key="1">
    <source>
        <dbReference type="SAM" id="SignalP"/>
    </source>
</evidence>
<protein>
    <recommendedName>
        <fullName evidence="4">Secreted protein</fullName>
    </recommendedName>
</protein>
<evidence type="ECO:0000313" key="2">
    <source>
        <dbReference type="EMBL" id="QFQ03273.1"/>
    </source>
</evidence>
<evidence type="ECO:0000313" key="3">
    <source>
        <dbReference type="Proteomes" id="UP000326711"/>
    </source>
</evidence>
<accession>A0A5J6ZC22</accession>
<proteinExistence type="predicted"/>
<keyword evidence="3" id="KW-1185">Reference proteome</keyword>
<sequence precursor="true">MVFTALAATVGLLLAGFSTVATRSAAEALARDIARVEALGGDGRALAGDREPEAQVSIAPITVAGHDAVSVEVRQPAALFDVTASATIVVEPES</sequence>
<evidence type="ECO:0008006" key="4">
    <source>
        <dbReference type="Google" id="ProtNLM"/>
    </source>
</evidence>
<gene>
    <name evidence="2" type="ORF">CUROG_09660</name>
</gene>
<reference evidence="3" key="1">
    <citation type="submission" date="2019-10" db="EMBL/GenBank/DDBJ databases">
        <title>Complete genome sequence of Corynebacterium urogenitalis DSM 108747, isolated from the genital tract of a cow.</title>
        <authorList>
            <person name="Ruckert C."/>
            <person name="Ballas P."/>
            <person name="Wagener K."/>
            <person name="Drillich M."/>
            <person name="Kaempfer P."/>
            <person name="Busse H.-J."/>
            <person name="Ehling-Schulz M."/>
        </authorList>
    </citation>
    <scope>NUCLEOTIDE SEQUENCE [LARGE SCALE GENOMIC DNA]</scope>
    <source>
        <strain evidence="3">LMM 1652</strain>
    </source>
</reference>
<feature type="signal peptide" evidence="1">
    <location>
        <begin position="1"/>
        <end position="21"/>
    </location>
</feature>
<dbReference type="Proteomes" id="UP000326711">
    <property type="component" value="Chromosome"/>
</dbReference>
<name>A0A5J6ZC22_9CORY</name>
<dbReference type="EMBL" id="CP045032">
    <property type="protein sequence ID" value="QFQ03273.1"/>
    <property type="molecule type" value="Genomic_DNA"/>
</dbReference>